<name>A0A9Q3YUP7_9FLAO</name>
<keyword evidence="1" id="KW-0732">Signal</keyword>
<dbReference type="AlphaFoldDB" id="A0A9Q3YUP7"/>
<dbReference type="RefSeq" id="WP_230667242.1">
    <property type="nucleotide sequence ID" value="NZ_JAJNAY010000001.1"/>
</dbReference>
<evidence type="ECO:0000313" key="2">
    <source>
        <dbReference type="EMBL" id="MCD1115978.1"/>
    </source>
</evidence>
<dbReference type="EMBL" id="JAJNAY010000001">
    <property type="protein sequence ID" value="MCD1115978.1"/>
    <property type="molecule type" value="Genomic_DNA"/>
</dbReference>
<dbReference type="Proteomes" id="UP001108025">
    <property type="component" value="Unassembled WGS sequence"/>
</dbReference>
<proteinExistence type="predicted"/>
<evidence type="ECO:0000313" key="3">
    <source>
        <dbReference type="Proteomes" id="UP001108025"/>
    </source>
</evidence>
<sequence>MLKFFCFHKISKFHLFLKLSILFLFQITSFSAKENRKDTLNASFIYIEKNIEIFSSDVNFTKQLQNAKVITEQKLVICERLPKTNNISKHIQVGIGIEDRTRAFQNDESAKQTEKRIKDFQKSKIKKSQWEIYSNHTEDSFHEFSGFHKKYISSSEHQYFLDKFFAEKDFAAKENLKFIHQHQYFLYSSKSLDFCFSTVFSVRPPPFLS</sequence>
<evidence type="ECO:0000256" key="1">
    <source>
        <dbReference type="SAM" id="SignalP"/>
    </source>
</evidence>
<feature type="chain" id="PRO_5040477372" evidence="1">
    <location>
        <begin position="33"/>
        <end position="209"/>
    </location>
</feature>
<gene>
    <name evidence="2" type="ORF">LO744_03760</name>
</gene>
<protein>
    <submittedName>
        <fullName evidence="2">Uncharacterized protein</fullName>
    </submittedName>
</protein>
<comment type="caution">
    <text evidence="2">The sequence shown here is derived from an EMBL/GenBank/DDBJ whole genome shotgun (WGS) entry which is preliminary data.</text>
</comment>
<organism evidence="2 3">
    <name type="scientific">Chryseobacterium turcicum</name>
    <dbReference type="NCBI Taxonomy" id="2898076"/>
    <lineage>
        <taxon>Bacteria</taxon>
        <taxon>Pseudomonadati</taxon>
        <taxon>Bacteroidota</taxon>
        <taxon>Flavobacteriia</taxon>
        <taxon>Flavobacteriales</taxon>
        <taxon>Weeksellaceae</taxon>
        <taxon>Chryseobacterium group</taxon>
        <taxon>Chryseobacterium</taxon>
    </lineage>
</organism>
<keyword evidence="3" id="KW-1185">Reference proteome</keyword>
<feature type="signal peptide" evidence="1">
    <location>
        <begin position="1"/>
        <end position="32"/>
    </location>
</feature>
<accession>A0A9Q3YUP7</accession>
<reference evidence="2" key="1">
    <citation type="submission" date="2021-11" db="EMBL/GenBank/DDBJ databases">
        <title>Description of novel Chryseobacterium species.</title>
        <authorList>
            <person name="Saticioglu I.B."/>
            <person name="Ay H."/>
            <person name="Altun S."/>
            <person name="Duman M."/>
        </authorList>
    </citation>
    <scope>NUCLEOTIDE SEQUENCE</scope>
    <source>
        <strain evidence="2">C-17</strain>
    </source>
</reference>